<accession>L0HCQ6</accession>
<evidence type="ECO:0000313" key="1">
    <source>
        <dbReference type="EMBL" id="AGB02517.1"/>
    </source>
</evidence>
<protein>
    <submittedName>
        <fullName evidence="1">Uncharacterized protein</fullName>
    </submittedName>
</protein>
<reference evidence="1 2" key="2">
    <citation type="journal article" date="2014" name="Genome Announc.">
        <title>Complete Genome Sequence of Methanoregula formicica SMSPT, a Mesophilic Hydrogenotrophic Methanogen Isolated from a Methanogenic Upflow Anaerobic Sludge Blanket Reactor.</title>
        <authorList>
            <person name="Yamamoto K."/>
            <person name="Tamaki H."/>
            <person name="Cadillo-Quiroz H."/>
            <person name="Imachi H."/>
            <person name="Kyrpides N."/>
            <person name="Woyke T."/>
            <person name="Goodwin L."/>
            <person name="Zinder S.H."/>
            <person name="Kamagata Y."/>
            <person name="Liu W.T."/>
        </authorList>
    </citation>
    <scope>NUCLEOTIDE SEQUENCE [LARGE SCALE GENOMIC DNA]</scope>
    <source>
        <strain evidence="2">DSM 22288 / NBRC 105244 / SMSP</strain>
    </source>
</reference>
<dbReference type="HOGENOM" id="CLU_2327261_0_0_2"/>
<evidence type="ECO:0000313" key="2">
    <source>
        <dbReference type="Proteomes" id="UP000010824"/>
    </source>
</evidence>
<dbReference type="KEGG" id="mfo:Metfor_1483"/>
<reference evidence="2" key="1">
    <citation type="submission" date="2011-12" db="EMBL/GenBank/DDBJ databases">
        <title>Complete sequence of Methanoregula formicicum SMSP.</title>
        <authorList>
            <person name="Lucas S."/>
            <person name="Han J."/>
            <person name="Lapidus A."/>
            <person name="Cheng J.-F."/>
            <person name="Goodwin L."/>
            <person name="Pitluck S."/>
            <person name="Peters L."/>
            <person name="Ovchinnikova G."/>
            <person name="Teshima H."/>
            <person name="Detter J.C."/>
            <person name="Han C."/>
            <person name="Tapia R."/>
            <person name="Land M."/>
            <person name="Hauser L."/>
            <person name="Kyrpides N."/>
            <person name="Ivanova N."/>
            <person name="Pagani I."/>
            <person name="Imachi H."/>
            <person name="Tamaki H."/>
            <person name="Sekiguchi Y."/>
            <person name="Kamagata Y."/>
            <person name="Cadillo-Quiroz H."/>
            <person name="Zinder S."/>
            <person name="Liu W.-T."/>
            <person name="Woyke T."/>
        </authorList>
    </citation>
    <scope>NUCLEOTIDE SEQUENCE [LARGE SCALE GENOMIC DNA]</scope>
    <source>
        <strain evidence="2">DSM 22288 / NBRC 105244 / SMSP</strain>
    </source>
</reference>
<organism evidence="1 2">
    <name type="scientific">Methanoregula formicica (strain DSM 22288 / NBRC 105244 / SMSP)</name>
    <dbReference type="NCBI Taxonomy" id="593750"/>
    <lineage>
        <taxon>Archaea</taxon>
        <taxon>Methanobacteriati</taxon>
        <taxon>Methanobacteriota</taxon>
        <taxon>Stenosarchaea group</taxon>
        <taxon>Methanomicrobia</taxon>
        <taxon>Methanomicrobiales</taxon>
        <taxon>Methanoregulaceae</taxon>
        <taxon>Methanoregula</taxon>
    </lineage>
</organism>
<gene>
    <name evidence="1" type="ordered locus">Metfor_1483</name>
</gene>
<proteinExistence type="predicted"/>
<sequence length="98" mass="11080">MRTIRLTLQITMIAIRFINVRPGFTNIIRELILPVLSLKIFIADIAVRIKTGFTFPGQGIAAPVQVRHAGIPVLMSCKQKLIATKIFRMAKQEKFTFP</sequence>
<dbReference type="AlphaFoldDB" id="L0HCQ6"/>
<keyword evidence="2" id="KW-1185">Reference proteome</keyword>
<dbReference type="EMBL" id="CP003167">
    <property type="protein sequence ID" value="AGB02517.1"/>
    <property type="molecule type" value="Genomic_DNA"/>
</dbReference>
<dbReference type="InParanoid" id="L0HCQ6"/>
<dbReference type="Proteomes" id="UP000010824">
    <property type="component" value="Chromosome"/>
</dbReference>
<name>L0HCQ6_METFS</name>